<comment type="caution">
    <text evidence="2">The sequence shown here is derived from an EMBL/GenBank/DDBJ whole genome shotgun (WGS) entry which is preliminary data.</text>
</comment>
<proteinExistence type="predicted"/>
<reference evidence="2" key="1">
    <citation type="submission" date="2019-03" db="EMBL/GenBank/DDBJ databases">
        <title>Lake Tanganyika Metagenome-Assembled Genomes (MAGs).</title>
        <authorList>
            <person name="Tran P."/>
        </authorList>
    </citation>
    <scope>NUCLEOTIDE SEQUENCE</scope>
    <source>
        <strain evidence="2">M_DeepCast_50m_m2_156</strain>
    </source>
</reference>
<sequence length="130" mass="14803">MQPMPFWTILTVIGVVAMGKWVPNWKANKVFWVWAVVGVVGMVYHWAFFTQKVPALIPSAWAYWALLQTIGFLLTGYYWVNKNFWYGLGVLQALVFVACFAFANEIGMNQSILLALTTGLPLMYHAYTSK</sequence>
<protein>
    <submittedName>
        <fullName evidence="2">Uncharacterized protein</fullName>
    </submittedName>
</protein>
<dbReference type="EMBL" id="VGJJ01000030">
    <property type="protein sequence ID" value="MBM3282412.1"/>
    <property type="molecule type" value="Genomic_DNA"/>
</dbReference>
<accession>A0A8T4C761</accession>
<keyword evidence="1" id="KW-0812">Transmembrane</keyword>
<dbReference type="AlphaFoldDB" id="A0A8T4C761"/>
<keyword evidence="1" id="KW-1133">Transmembrane helix</keyword>
<evidence type="ECO:0000256" key="1">
    <source>
        <dbReference type="SAM" id="Phobius"/>
    </source>
</evidence>
<evidence type="ECO:0000313" key="3">
    <source>
        <dbReference type="Proteomes" id="UP000774699"/>
    </source>
</evidence>
<name>A0A8T4C761_9ARCH</name>
<keyword evidence="1" id="KW-0472">Membrane</keyword>
<feature type="transmembrane region" description="Helical" evidence="1">
    <location>
        <begin position="61"/>
        <end position="80"/>
    </location>
</feature>
<feature type="transmembrane region" description="Helical" evidence="1">
    <location>
        <begin position="85"/>
        <end position="103"/>
    </location>
</feature>
<organism evidence="2 3">
    <name type="scientific">Candidatus Iainarchaeum sp</name>
    <dbReference type="NCBI Taxonomy" id="3101447"/>
    <lineage>
        <taxon>Archaea</taxon>
        <taxon>Candidatus Iainarchaeota</taxon>
        <taxon>Candidatus Iainarchaeia</taxon>
        <taxon>Candidatus Iainarchaeales</taxon>
        <taxon>Candidatus Iainarchaeaceae</taxon>
        <taxon>Candidatus Iainarchaeum</taxon>
    </lineage>
</organism>
<dbReference type="Proteomes" id="UP000774699">
    <property type="component" value="Unassembled WGS sequence"/>
</dbReference>
<feature type="transmembrane region" description="Helical" evidence="1">
    <location>
        <begin position="30"/>
        <end position="49"/>
    </location>
</feature>
<feature type="transmembrane region" description="Helical" evidence="1">
    <location>
        <begin position="6"/>
        <end position="23"/>
    </location>
</feature>
<evidence type="ECO:0000313" key="2">
    <source>
        <dbReference type="EMBL" id="MBM3282412.1"/>
    </source>
</evidence>
<gene>
    <name evidence="2" type="ORF">FJY86_03685</name>
</gene>